<evidence type="ECO:0000313" key="3">
    <source>
        <dbReference type="Proteomes" id="UP000481087"/>
    </source>
</evidence>
<dbReference type="InterPro" id="IPR006059">
    <property type="entry name" value="SBP"/>
</dbReference>
<sequence length="490" mass="54130">MKTKPTFQWKYTAAGIAALTLLLSGCAQAAQNTASNNAVTQVDANQNPNAATDIDTGGTKVNVVSAAGDVEVVPIEVMTPDSSAPARANNFVKAADKLNAQLEKENAKQRVKVNAIVKPLADEDFKQNFIFASKSGNASDIYATTFSNIGWMADGDYLLNLNGIEKDPVFQNQIPGYWDAVTWNKNIWGVIQDTEARPVYYWKPALKKLGWTDEQITSLPGKVEKGEFTIDDMGKIAKDAVDKKIVQNGFVPTTGQSDLALLFYSHGVEMYDKDKAEYVFDKAHITDTLKWLKGLLDDKVLTASALGAPKDDNLKAMINGETMFMTAGVWDEAKWRTRGMEKTQGNVSTDYIMQNVGVMLMPPTEKGGKPVTVSGPWTYVVSKQTKHSELAKRLLTYVSAPELQKEHDVQSSHLPFTKEGQELIKDDPWLSANSYLINYSKFIPNDPDQPKFGKIYTDAIKNISGGKSPEETVSLMEEQMKLNLDKFTVK</sequence>
<dbReference type="SUPFAM" id="SSF53850">
    <property type="entry name" value="Periplasmic binding protein-like II"/>
    <property type="match status" value="1"/>
</dbReference>
<dbReference type="Gene3D" id="3.40.190.10">
    <property type="entry name" value="Periplasmic binding protein-like II"/>
    <property type="match status" value="1"/>
</dbReference>
<dbReference type="PANTHER" id="PTHR43649:SF11">
    <property type="entry name" value="ABC TRANSPORTER SUBSTRATE-BINDING PROTEIN YESO-RELATED"/>
    <property type="match status" value="1"/>
</dbReference>
<dbReference type="Proteomes" id="UP000481087">
    <property type="component" value="Unassembled WGS sequence"/>
</dbReference>
<keyword evidence="3" id="KW-1185">Reference proteome</keyword>
<gene>
    <name evidence="2" type="ORF">GQF01_02610</name>
</gene>
<comment type="caution">
    <text evidence="2">The sequence shown here is derived from an EMBL/GenBank/DDBJ whole genome shotgun (WGS) entry which is preliminary data.</text>
</comment>
<dbReference type="EMBL" id="WTUZ01000007">
    <property type="protein sequence ID" value="MZQ81027.1"/>
    <property type="molecule type" value="Genomic_DNA"/>
</dbReference>
<accession>A0A6L8UT10</accession>
<evidence type="ECO:0008006" key="4">
    <source>
        <dbReference type="Google" id="ProtNLM"/>
    </source>
</evidence>
<feature type="chain" id="PRO_5026881863" description="ABC transporter substrate-binding protein" evidence="1">
    <location>
        <begin position="30"/>
        <end position="490"/>
    </location>
</feature>
<evidence type="ECO:0000313" key="2">
    <source>
        <dbReference type="EMBL" id="MZQ81027.1"/>
    </source>
</evidence>
<proteinExistence type="predicted"/>
<dbReference type="Pfam" id="PF01547">
    <property type="entry name" value="SBP_bac_1"/>
    <property type="match status" value="1"/>
</dbReference>
<organism evidence="2 3">
    <name type="scientific">Paenibacillus silvestris</name>
    <dbReference type="NCBI Taxonomy" id="2606219"/>
    <lineage>
        <taxon>Bacteria</taxon>
        <taxon>Bacillati</taxon>
        <taxon>Bacillota</taxon>
        <taxon>Bacilli</taxon>
        <taxon>Bacillales</taxon>
        <taxon>Paenibacillaceae</taxon>
        <taxon>Paenibacillus</taxon>
    </lineage>
</organism>
<reference evidence="2 3" key="1">
    <citation type="submission" date="2019-12" db="EMBL/GenBank/DDBJ databases">
        <title>Paenibacillus sp. nov. sp. isolated from soil.</title>
        <authorList>
            <person name="Kim J."/>
            <person name="Jeong S.E."/>
            <person name="Jung H.S."/>
            <person name="Jeon C.O."/>
        </authorList>
    </citation>
    <scope>NUCLEOTIDE SEQUENCE [LARGE SCALE GENOMIC DNA]</scope>
    <source>
        <strain evidence="2 3">5J-6</strain>
    </source>
</reference>
<dbReference type="InterPro" id="IPR050490">
    <property type="entry name" value="Bact_solute-bd_prot1"/>
</dbReference>
<dbReference type="RefSeq" id="WP_161405340.1">
    <property type="nucleotide sequence ID" value="NZ_WTUZ01000007.1"/>
</dbReference>
<keyword evidence="1" id="KW-0732">Signal</keyword>
<name>A0A6L8UT10_9BACL</name>
<protein>
    <recommendedName>
        <fullName evidence="4">ABC transporter substrate-binding protein</fullName>
    </recommendedName>
</protein>
<dbReference type="AlphaFoldDB" id="A0A6L8UT10"/>
<feature type="signal peptide" evidence="1">
    <location>
        <begin position="1"/>
        <end position="29"/>
    </location>
</feature>
<evidence type="ECO:0000256" key="1">
    <source>
        <dbReference type="SAM" id="SignalP"/>
    </source>
</evidence>
<dbReference type="PANTHER" id="PTHR43649">
    <property type="entry name" value="ARABINOSE-BINDING PROTEIN-RELATED"/>
    <property type="match status" value="1"/>
</dbReference>
<dbReference type="PROSITE" id="PS51257">
    <property type="entry name" value="PROKAR_LIPOPROTEIN"/>
    <property type="match status" value="1"/>
</dbReference>